<evidence type="ECO:0000256" key="1">
    <source>
        <dbReference type="SAM" id="Phobius"/>
    </source>
</evidence>
<protein>
    <submittedName>
        <fullName evidence="2">Uncharacterized protein</fullName>
    </submittedName>
</protein>
<name>A0A8R1DVD8_CAEJA</name>
<keyword evidence="1" id="KW-0472">Membrane</keyword>
<feature type="transmembrane region" description="Helical" evidence="1">
    <location>
        <begin position="111"/>
        <end position="131"/>
    </location>
</feature>
<sequence>MNFVPTLLRPKYMYQSRDSRARSSTGDVDDTFNHVYVPLLKMALNFSSIKYIVALIYCIRSMQEHLSLPTYCKDPNAKFSCSSSSCFWLHKVVLNLPHFMINGGLFVEQCAYLLVFCFISCSLFLYAVYLVKHESDLRIRYRAVLILPSLFFELVVCFLSYYATITSIFNYSQTATSNPEYFSSAFIIFAFIISIFYALLLVTHFATLYYIMIFPIIPLSIYAVSNTNYSALKYNGSVAGRSYNCKALQTPPIMNDVYCDMSVRNTWQQANETSGTVSSYSQLRSWNNTIRSTNTNARARDANRDGDDNEYLELI</sequence>
<keyword evidence="3" id="KW-1185">Reference proteome</keyword>
<feature type="transmembrane region" description="Helical" evidence="1">
    <location>
        <begin position="181"/>
        <end position="200"/>
    </location>
</feature>
<evidence type="ECO:0000313" key="2">
    <source>
        <dbReference type="EnsemblMetazoa" id="CJA13330.1"/>
    </source>
</evidence>
<reference evidence="2" key="2">
    <citation type="submission" date="2022-06" db="UniProtKB">
        <authorList>
            <consortium name="EnsemblMetazoa"/>
        </authorList>
    </citation>
    <scope>IDENTIFICATION</scope>
    <source>
        <strain evidence="2">DF5081</strain>
    </source>
</reference>
<feature type="transmembrane region" description="Helical" evidence="1">
    <location>
        <begin position="207"/>
        <end position="225"/>
    </location>
</feature>
<dbReference type="Proteomes" id="UP000005237">
    <property type="component" value="Unassembled WGS sequence"/>
</dbReference>
<reference evidence="3" key="1">
    <citation type="submission" date="2010-08" db="EMBL/GenBank/DDBJ databases">
        <authorList>
            <consortium name="Caenorhabditis japonica Sequencing Consortium"/>
            <person name="Wilson R.K."/>
        </authorList>
    </citation>
    <scope>NUCLEOTIDE SEQUENCE [LARGE SCALE GENOMIC DNA]</scope>
    <source>
        <strain evidence="3">DF5081</strain>
    </source>
</reference>
<proteinExistence type="predicted"/>
<dbReference type="AlphaFoldDB" id="A0A8R1DVD8"/>
<evidence type="ECO:0000313" key="3">
    <source>
        <dbReference type="Proteomes" id="UP000005237"/>
    </source>
</evidence>
<feature type="transmembrane region" description="Helical" evidence="1">
    <location>
        <begin position="143"/>
        <end position="169"/>
    </location>
</feature>
<organism evidence="2 3">
    <name type="scientific">Caenorhabditis japonica</name>
    <dbReference type="NCBI Taxonomy" id="281687"/>
    <lineage>
        <taxon>Eukaryota</taxon>
        <taxon>Metazoa</taxon>
        <taxon>Ecdysozoa</taxon>
        <taxon>Nematoda</taxon>
        <taxon>Chromadorea</taxon>
        <taxon>Rhabditida</taxon>
        <taxon>Rhabditina</taxon>
        <taxon>Rhabditomorpha</taxon>
        <taxon>Rhabditoidea</taxon>
        <taxon>Rhabditidae</taxon>
        <taxon>Peloderinae</taxon>
        <taxon>Caenorhabditis</taxon>
    </lineage>
</organism>
<keyword evidence="1" id="KW-0812">Transmembrane</keyword>
<accession>A0A8R1DVD8</accession>
<dbReference type="EnsemblMetazoa" id="CJA13330.1">
    <property type="protein sequence ID" value="CJA13330.1"/>
    <property type="gene ID" value="WBGene00132534"/>
</dbReference>
<keyword evidence="1" id="KW-1133">Transmembrane helix</keyword>